<protein>
    <submittedName>
        <fullName evidence="1">Uncharacterized protein</fullName>
    </submittedName>
</protein>
<evidence type="ECO:0000313" key="2">
    <source>
        <dbReference type="Proteomes" id="UP000706124"/>
    </source>
</evidence>
<proteinExistence type="predicted"/>
<organism evidence="1 2">
    <name type="scientific">Claviceps pazoutovae</name>
    <dbReference type="NCBI Taxonomy" id="1649127"/>
    <lineage>
        <taxon>Eukaryota</taxon>
        <taxon>Fungi</taxon>
        <taxon>Dikarya</taxon>
        <taxon>Ascomycota</taxon>
        <taxon>Pezizomycotina</taxon>
        <taxon>Sordariomycetes</taxon>
        <taxon>Hypocreomycetidae</taxon>
        <taxon>Hypocreales</taxon>
        <taxon>Clavicipitaceae</taxon>
        <taxon>Claviceps</taxon>
    </lineage>
</organism>
<sequence>MQTEKAVVSAAFALGNFPAGSFCQRPTPAIARTELPGAGRPGLLDVLVLRPSACFMSWTPESRHPRRDYQEARPEEIAGYAEDDEISSSFIVLGISDEIGKDIDQKFTV</sequence>
<dbReference type="AlphaFoldDB" id="A0A9P7M958"/>
<name>A0A9P7M958_9HYPO</name>
<evidence type="ECO:0000313" key="1">
    <source>
        <dbReference type="EMBL" id="KAG5933682.1"/>
    </source>
</evidence>
<dbReference type="EMBL" id="SRPO01000355">
    <property type="protein sequence ID" value="KAG5933682.1"/>
    <property type="molecule type" value="Genomic_DNA"/>
</dbReference>
<gene>
    <name evidence="1" type="ORF">E4U60_004345</name>
</gene>
<dbReference type="Proteomes" id="UP000706124">
    <property type="component" value="Unassembled WGS sequence"/>
</dbReference>
<accession>A0A9P7M958</accession>
<comment type="caution">
    <text evidence="1">The sequence shown here is derived from an EMBL/GenBank/DDBJ whole genome shotgun (WGS) entry which is preliminary data.</text>
</comment>
<reference evidence="1 2" key="1">
    <citation type="journal article" date="2020" name="bioRxiv">
        <title>Whole genome comparisons of ergot fungi reveals the divergence and evolution of species within the genus Claviceps are the result of varying mechanisms driving genome evolution and host range expansion.</title>
        <authorList>
            <person name="Wyka S.A."/>
            <person name="Mondo S.J."/>
            <person name="Liu M."/>
            <person name="Dettman J."/>
            <person name="Nalam V."/>
            <person name="Broders K.D."/>
        </authorList>
    </citation>
    <scope>NUCLEOTIDE SEQUENCE [LARGE SCALE GENOMIC DNA]</scope>
    <source>
        <strain evidence="1 2">CCC 1485</strain>
    </source>
</reference>
<keyword evidence="2" id="KW-1185">Reference proteome</keyword>